<comment type="similarity">
    <text evidence="2">Belongs to the isocitrate lyase/PEP mutase superfamily. Methylisocitrate lyase family.</text>
</comment>
<gene>
    <name evidence="7" type="ORF">C4520_08070</name>
</gene>
<dbReference type="Gene3D" id="3.20.20.60">
    <property type="entry name" value="Phosphoenolpyruvate-binding domains"/>
    <property type="match status" value="1"/>
</dbReference>
<evidence type="ECO:0000256" key="2">
    <source>
        <dbReference type="ARBA" id="ARBA00009282"/>
    </source>
</evidence>
<reference evidence="7 8" key="1">
    <citation type="journal article" date="2017" name="ISME J.">
        <title>Energy and carbon metabolisms in a deep terrestrial subsurface fluid microbial community.</title>
        <authorList>
            <person name="Momper L."/>
            <person name="Jungbluth S.P."/>
            <person name="Lee M.D."/>
            <person name="Amend J.P."/>
        </authorList>
    </citation>
    <scope>NUCLEOTIDE SEQUENCE [LARGE SCALE GENOMIC DNA]</scope>
    <source>
        <strain evidence="7">SURF_5</strain>
    </source>
</reference>
<accession>A0A3A4NPP7</accession>
<evidence type="ECO:0000256" key="6">
    <source>
        <dbReference type="ARBA" id="ARBA00073849"/>
    </source>
</evidence>
<evidence type="ECO:0000256" key="1">
    <source>
        <dbReference type="ARBA" id="ARBA00001050"/>
    </source>
</evidence>
<protein>
    <recommendedName>
        <fullName evidence="6">2-methylisocitrate lyase</fullName>
        <ecNumber evidence="3">4.1.3.30</ecNumber>
    </recommendedName>
</protein>
<dbReference type="PROSITE" id="PS00161">
    <property type="entry name" value="ISOCITRATE_LYASE"/>
    <property type="match status" value="1"/>
</dbReference>
<dbReference type="InterPro" id="IPR039556">
    <property type="entry name" value="ICL/PEPM"/>
</dbReference>
<dbReference type="InterPro" id="IPR018523">
    <property type="entry name" value="Isocitrate_lyase_ph_CS"/>
</dbReference>
<dbReference type="AlphaFoldDB" id="A0A3A4NPP7"/>
<dbReference type="CDD" id="cd00377">
    <property type="entry name" value="ICL_PEPM"/>
    <property type="match status" value="1"/>
</dbReference>
<dbReference type="SUPFAM" id="SSF51621">
    <property type="entry name" value="Phosphoenolpyruvate/pyruvate domain"/>
    <property type="match status" value="1"/>
</dbReference>
<dbReference type="EMBL" id="QZKU01000056">
    <property type="protein sequence ID" value="RJP22553.1"/>
    <property type="molecule type" value="Genomic_DNA"/>
</dbReference>
<dbReference type="InterPro" id="IPR040442">
    <property type="entry name" value="Pyrv_kinase-like_dom_sf"/>
</dbReference>
<dbReference type="InterPro" id="IPR015813">
    <property type="entry name" value="Pyrv/PenolPyrv_kinase-like_dom"/>
</dbReference>
<comment type="subunit">
    <text evidence="4">Homotetramer; dimer of dimers.</text>
</comment>
<comment type="function">
    <text evidence="5">Involved in the catabolism of short chain fatty acids (SCFA) via the 2-methylcitrate cycle I (propionate degradation route). Catalyzes the thermodynamically favored C-C bond cleavage of (2R,3S)-2-methylisocitrate to yield pyruvate and succinate via an alpha-carboxy-carbanion intermediate.</text>
</comment>
<dbReference type="PANTHER" id="PTHR42905">
    <property type="entry name" value="PHOSPHOENOLPYRUVATE CARBOXYLASE"/>
    <property type="match status" value="1"/>
</dbReference>
<organism evidence="7 8">
    <name type="scientific">Abyssobacteria bacterium (strain SURF_5)</name>
    <dbReference type="NCBI Taxonomy" id="2093360"/>
    <lineage>
        <taxon>Bacteria</taxon>
        <taxon>Pseudomonadati</taxon>
        <taxon>Candidatus Hydrogenedentota</taxon>
        <taxon>Candidatus Abyssobacteria</taxon>
    </lineage>
</organism>
<dbReference type="EC" id="4.1.3.30" evidence="3"/>
<dbReference type="FunFam" id="3.20.20.60:FF:000009">
    <property type="entry name" value="2-methylisocitrate lyase"/>
    <property type="match status" value="1"/>
</dbReference>
<comment type="caution">
    <text evidence="7">The sequence shown here is derived from an EMBL/GenBank/DDBJ whole genome shotgun (WGS) entry which is preliminary data.</text>
</comment>
<evidence type="ECO:0000256" key="5">
    <source>
        <dbReference type="ARBA" id="ARBA00057039"/>
    </source>
</evidence>
<evidence type="ECO:0000313" key="8">
    <source>
        <dbReference type="Proteomes" id="UP000265882"/>
    </source>
</evidence>
<dbReference type="Proteomes" id="UP000265882">
    <property type="component" value="Unassembled WGS sequence"/>
</dbReference>
<name>A0A3A4NPP7_ABYX5</name>
<dbReference type="Pfam" id="PF13714">
    <property type="entry name" value="PEP_mutase"/>
    <property type="match status" value="1"/>
</dbReference>
<dbReference type="GO" id="GO:0046421">
    <property type="term" value="F:methylisocitrate lyase activity"/>
    <property type="evidence" value="ECO:0007669"/>
    <property type="project" value="UniProtKB-EC"/>
</dbReference>
<sequence>MSQGKKLKELLACKKIIVAPGAYDALTAKMIEGAGFEAVYMTGFGTAASMLGLPDIGLLTMSEMLQNVRAIAGAVDIPLIADADTGYGNPVNVIRTVREYEKAGAAALHIEDQIWPKRCGHMTGKQLIPKEEMTSKLRAAVDARSTDDFLIIVRTDALAVEGWDATVERANAYVETGVDVLFVEAPETEEQMELIPKLFPVPCLINMAPRTPALPVERLEEMGFAVAIFPAVCLAATIQANIDALKQLKEIGRPAAFGDILAAFMQFNQFIGVPRYSELEEKYKADI</sequence>
<dbReference type="PANTHER" id="PTHR42905:SF5">
    <property type="entry name" value="CARBOXYVINYL-CARBOXYPHOSPHONATE PHOSPHORYLMUTASE, CHLOROPLASTIC"/>
    <property type="match status" value="1"/>
</dbReference>
<evidence type="ECO:0000256" key="4">
    <source>
        <dbReference type="ARBA" id="ARBA00044762"/>
    </source>
</evidence>
<evidence type="ECO:0000256" key="3">
    <source>
        <dbReference type="ARBA" id="ARBA00012260"/>
    </source>
</evidence>
<proteinExistence type="inferred from homology"/>
<comment type="catalytic activity">
    <reaction evidence="1">
        <text>(2S,3R)-3-hydroxybutane-1,2,3-tricarboxylate = pyruvate + succinate</text>
        <dbReference type="Rhea" id="RHEA:16809"/>
        <dbReference type="ChEBI" id="CHEBI:15361"/>
        <dbReference type="ChEBI" id="CHEBI:30031"/>
        <dbReference type="ChEBI" id="CHEBI:57429"/>
        <dbReference type="EC" id="4.1.3.30"/>
    </reaction>
</comment>
<evidence type="ECO:0000313" key="7">
    <source>
        <dbReference type="EMBL" id="RJP22553.1"/>
    </source>
</evidence>